<evidence type="ECO:0000313" key="8">
    <source>
        <dbReference type="EMBL" id="KIX95239.1"/>
    </source>
</evidence>
<evidence type="ECO:0000256" key="2">
    <source>
        <dbReference type="ARBA" id="ARBA00022723"/>
    </source>
</evidence>
<dbReference type="CDD" id="cd12148">
    <property type="entry name" value="fungal_TF_MHR"/>
    <property type="match status" value="1"/>
</dbReference>
<name>A0A0D2JXH9_9EURO</name>
<keyword evidence="5" id="KW-0539">Nucleus</keyword>
<dbReference type="InterPro" id="IPR007219">
    <property type="entry name" value="XnlR_reg_dom"/>
</dbReference>
<reference evidence="8 9" key="1">
    <citation type="submission" date="2015-01" db="EMBL/GenBank/DDBJ databases">
        <title>The Genome Sequence of Fonsecaea multimorphosa CBS 102226.</title>
        <authorList>
            <consortium name="The Broad Institute Genomics Platform"/>
            <person name="Cuomo C."/>
            <person name="de Hoog S."/>
            <person name="Gorbushina A."/>
            <person name="Stielow B."/>
            <person name="Teixiera M."/>
            <person name="Abouelleil A."/>
            <person name="Chapman S.B."/>
            <person name="Priest M."/>
            <person name="Young S.K."/>
            <person name="Wortman J."/>
            <person name="Nusbaum C."/>
            <person name="Birren B."/>
        </authorList>
    </citation>
    <scope>NUCLEOTIDE SEQUENCE [LARGE SCALE GENOMIC DNA]</scope>
    <source>
        <strain evidence="8 9">CBS 102226</strain>
    </source>
</reference>
<dbReference type="EMBL" id="KN848083">
    <property type="protein sequence ID" value="KIX95239.1"/>
    <property type="molecule type" value="Genomic_DNA"/>
</dbReference>
<proteinExistence type="predicted"/>
<dbReference type="VEuPathDB" id="FungiDB:Z520_09156"/>
<dbReference type="GO" id="GO:0005634">
    <property type="term" value="C:nucleus"/>
    <property type="evidence" value="ECO:0007669"/>
    <property type="project" value="UniProtKB-SubCell"/>
</dbReference>
<dbReference type="GO" id="GO:0006351">
    <property type="term" value="P:DNA-templated transcription"/>
    <property type="evidence" value="ECO:0007669"/>
    <property type="project" value="InterPro"/>
</dbReference>
<evidence type="ECO:0000256" key="5">
    <source>
        <dbReference type="ARBA" id="ARBA00023242"/>
    </source>
</evidence>
<evidence type="ECO:0000256" key="3">
    <source>
        <dbReference type="ARBA" id="ARBA00023015"/>
    </source>
</evidence>
<feature type="domain" description="Xylanolytic transcriptional activator regulatory" evidence="7">
    <location>
        <begin position="99"/>
        <end position="241"/>
    </location>
</feature>
<sequence>MVLGPINTQWPLKAYLRNTETTQFAPYLLPQDVHATGDRLGALEAQVAEMRKILDSVAQPVPSTVPQSAPTPTDLDMRISDLSPYNRLPPWNVVGHFVQLYLKYCNCQPLPLFSSEVLTTTFSSRDPELILAMLALASRFDPDIPGDNQMDPSRRFESRVTQARELVMHRVTHGPIELSTIQALCLLSLGEFNNGNTPRASTYMSLAMDLVSSSGLSSEQRRLDYDRVDDERRRCYWSLLLLRNLYGVSISTFSFVQDERTPRFPQRPDPPAGTSSQMTDAALEQPDVPHSANEPSDLGIFAYVVQMSQVWQRAARFANRRGNVSTLPAWSPQSEYSQITAELMDLETRLPYKYRFRPSRFQDQDCHQLDKHRDFWASWILLQTLYHTILCLLNHPLLLFLRLRNFRVTMLPEVFLQHTADLTESHTEWIIHVLDLCQRKEFQLSDPFLAHCAAIAGTIYLQQSFSGDNEVKTKKQASFRKCVSFVRDLGSFWPYINQLADKIEEFEKVVSTSFHASASQRPPDSRIFIDLSLFWEIIESSFVSELPQNAGSYFGASLMSHRQSSSSGEILRSRLLPQPTRLSHHGASPRAAEDAESTAALPPHDSLLETDIRNVDFRNEGVSIPAQSYFAQGQDLAGSLDDWWLSGQST</sequence>
<feature type="region of interest" description="Disordered" evidence="6">
    <location>
        <begin position="259"/>
        <end position="291"/>
    </location>
</feature>
<evidence type="ECO:0000256" key="6">
    <source>
        <dbReference type="SAM" id="MobiDB-lite"/>
    </source>
</evidence>
<dbReference type="Pfam" id="PF04082">
    <property type="entry name" value="Fungal_trans"/>
    <property type="match status" value="1"/>
</dbReference>
<dbReference type="GO" id="GO:0008270">
    <property type="term" value="F:zinc ion binding"/>
    <property type="evidence" value="ECO:0007669"/>
    <property type="project" value="InterPro"/>
</dbReference>
<feature type="region of interest" description="Disordered" evidence="6">
    <location>
        <begin position="580"/>
        <end position="605"/>
    </location>
</feature>
<dbReference type="STRING" id="1442371.A0A0D2JXH9"/>
<dbReference type="GO" id="GO:0000981">
    <property type="term" value="F:DNA-binding transcription factor activity, RNA polymerase II-specific"/>
    <property type="evidence" value="ECO:0007669"/>
    <property type="project" value="InterPro"/>
</dbReference>
<dbReference type="PANTHER" id="PTHR47338:SF9">
    <property type="entry name" value="ZN(II)2CYS6 TRANSCRIPTION FACTOR (EUROFUNG)"/>
    <property type="match status" value="1"/>
</dbReference>
<evidence type="ECO:0000256" key="4">
    <source>
        <dbReference type="ARBA" id="ARBA00023163"/>
    </source>
</evidence>
<dbReference type="PANTHER" id="PTHR47338">
    <property type="entry name" value="ZN(II)2CYS6 TRANSCRIPTION FACTOR (EUROFUNG)-RELATED"/>
    <property type="match status" value="1"/>
</dbReference>
<dbReference type="GeneID" id="27714902"/>
<dbReference type="InterPro" id="IPR050815">
    <property type="entry name" value="TF_fung"/>
</dbReference>
<evidence type="ECO:0000259" key="7">
    <source>
        <dbReference type="Pfam" id="PF04082"/>
    </source>
</evidence>
<comment type="subcellular location">
    <subcellularLocation>
        <location evidence="1">Nucleus</location>
    </subcellularLocation>
</comment>
<keyword evidence="3" id="KW-0805">Transcription regulation</keyword>
<evidence type="ECO:0000256" key="1">
    <source>
        <dbReference type="ARBA" id="ARBA00004123"/>
    </source>
</evidence>
<gene>
    <name evidence="8" type="ORF">Z520_09156</name>
</gene>
<keyword evidence="2" id="KW-0479">Metal-binding</keyword>
<dbReference type="GO" id="GO:0003677">
    <property type="term" value="F:DNA binding"/>
    <property type="evidence" value="ECO:0007669"/>
    <property type="project" value="InterPro"/>
</dbReference>
<accession>A0A0D2JXH9</accession>
<dbReference type="RefSeq" id="XP_016629362.1">
    <property type="nucleotide sequence ID" value="XM_016779651.1"/>
</dbReference>
<dbReference type="Proteomes" id="UP000053411">
    <property type="component" value="Unassembled WGS sequence"/>
</dbReference>
<dbReference type="AlphaFoldDB" id="A0A0D2JXH9"/>
<keyword evidence="9" id="KW-1185">Reference proteome</keyword>
<protein>
    <recommendedName>
        <fullName evidence="7">Xylanolytic transcriptional activator regulatory domain-containing protein</fullName>
    </recommendedName>
</protein>
<keyword evidence="4" id="KW-0804">Transcription</keyword>
<organism evidence="8 9">
    <name type="scientific">Fonsecaea multimorphosa CBS 102226</name>
    <dbReference type="NCBI Taxonomy" id="1442371"/>
    <lineage>
        <taxon>Eukaryota</taxon>
        <taxon>Fungi</taxon>
        <taxon>Dikarya</taxon>
        <taxon>Ascomycota</taxon>
        <taxon>Pezizomycotina</taxon>
        <taxon>Eurotiomycetes</taxon>
        <taxon>Chaetothyriomycetidae</taxon>
        <taxon>Chaetothyriales</taxon>
        <taxon>Herpotrichiellaceae</taxon>
        <taxon>Fonsecaea</taxon>
    </lineage>
</organism>
<dbReference type="OrthoDB" id="424974at2759"/>
<evidence type="ECO:0000313" key="9">
    <source>
        <dbReference type="Proteomes" id="UP000053411"/>
    </source>
</evidence>